<gene>
    <name evidence="2" type="ORF">DWG14_05569</name>
</gene>
<dbReference type="GO" id="GO:0031012">
    <property type="term" value="C:extracellular matrix"/>
    <property type="evidence" value="ECO:0007669"/>
    <property type="project" value="TreeGrafter"/>
</dbReference>
<dbReference type="Pfam" id="PF01391">
    <property type="entry name" value="Collagen"/>
    <property type="match status" value="1"/>
</dbReference>
<dbReference type="GO" id="GO:0030020">
    <property type="term" value="F:extracellular matrix structural constituent conferring tensile strength"/>
    <property type="evidence" value="ECO:0007669"/>
    <property type="project" value="TreeGrafter"/>
</dbReference>
<dbReference type="GeneID" id="91287476"/>
<dbReference type="InterPro" id="IPR006311">
    <property type="entry name" value="TAT_signal"/>
</dbReference>
<dbReference type="PANTHER" id="PTHR24023">
    <property type="entry name" value="COLLAGEN ALPHA"/>
    <property type="match status" value="1"/>
</dbReference>
<name>A0AAI8PQL5_9ACTN</name>
<dbReference type="GO" id="GO:0005615">
    <property type="term" value="C:extracellular space"/>
    <property type="evidence" value="ECO:0007669"/>
    <property type="project" value="TreeGrafter"/>
</dbReference>
<evidence type="ECO:0008006" key="4">
    <source>
        <dbReference type="Google" id="ProtNLM"/>
    </source>
</evidence>
<organism evidence="2 3">
    <name type="scientific">Streptomyces griseorubiginosus</name>
    <dbReference type="NCBI Taxonomy" id="67304"/>
    <lineage>
        <taxon>Bacteria</taxon>
        <taxon>Bacillati</taxon>
        <taxon>Actinomycetota</taxon>
        <taxon>Actinomycetes</taxon>
        <taxon>Kitasatosporales</taxon>
        <taxon>Streptomycetaceae</taxon>
        <taxon>Streptomyces</taxon>
    </lineage>
</organism>
<accession>A0AAI8PQL5</accession>
<reference evidence="2 3" key="1">
    <citation type="submission" date="2018-09" db="EMBL/GenBank/DDBJ databases">
        <title>Production of Trimethoprim by Streptomyces sp. 3E-1.</title>
        <authorList>
            <person name="Kang H.J."/>
            <person name="Kim S.B."/>
        </authorList>
    </citation>
    <scope>NUCLEOTIDE SEQUENCE [LARGE SCALE GENOMIC DNA]</scope>
    <source>
        <strain evidence="2 3">3E-1</strain>
    </source>
</reference>
<dbReference type="GO" id="GO:0030198">
    <property type="term" value="P:extracellular matrix organization"/>
    <property type="evidence" value="ECO:0007669"/>
    <property type="project" value="TreeGrafter"/>
</dbReference>
<dbReference type="InterPro" id="IPR050149">
    <property type="entry name" value="Collagen_superfamily"/>
</dbReference>
<dbReference type="PROSITE" id="PS51318">
    <property type="entry name" value="TAT"/>
    <property type="match status" value="1"/>
</dbReference>
<dbReference type="Proteomes" id="UP000265765">
    <property type="component" value="Chromosome"/>
</dbReference>
<dbReference type="AlphaFoldDB" id="A0AAI8PQL5"/>
<dbReference type="InterPro" id="IPR008160">
    <property type="entry name" value="Collagen"/>
</dbReference>
<evidence type="ECO:0000256" key="1">
    <source>
        <dbReference type="SAM" id="MobiDB-lite"/>
    </source>
</evidence>
<feature type="region of interest" description="Disordered" evidence="1">
    <location>
        <begin position="47"/>
        <end position="134"/>
    </location>
</feature>
<sequence>MSPEFGARSPLGPLARDRFTKAATMASLALVLATGLAAPAAAAARDMSSHSHATTPRGGDKCKPTHHKSRAGQPMGGHGDCKGPTGPTGPKGATGATGPTGPQGPTGPTGPMGMPGTPGQNGQTGATGPTGPASCVEIDGFQDQQVYEVRGAVNNGVTYAGIRDVRPSKDHTMRWTDLSTLDEYPDPATSGTACGVSINEHSQGNQDLAGIKIDIITTAGLVFETICTEDHVANTVATLTCPGPWVPLNSPSPGDLNE</sequence>
<feature type="compositionally biased region" description="Low complexity" evidence="1">
    <location>
        <begin position="109"/>
        <end position="132"/>
    </location>
</feature>
<dbReference type="KEGG" id="sge:DWG14_05569"/>
<dbReference type="EMBL" id="CP032427">
    <property type="protein sequence ID" value="AYC41285.1"/>
    <property type="molecule type" value="Genomic_DNA"/>
</dbReference>
<dbReference type="PANTHER" id="PTHR24023:SF1095">
    <property type="entry name" value="EGF-LIKE DOMAIN-CONTAINING PROTEIN"/>
    <property type="match status" value="1"/>
</dbReference>
<evidence type="ECO:0000313" key="3">
    <source>
        <dbReference type="Proteomes" id="UP000265765"/>
    </source>
</evidence>
<proteinExistence type="predicted"/>
<feature type="compositionally biased region" description="Low complexity" evidence="1">
    <location>
        <begin position="83"/>
        <end position="100"/>
    </location>
</feature>
<dbReference type="RefSeq" id="WP_120054448.1">
    <property type="nucleotide sequence ID" value="NZ_CP032427.1"/>
</dbReference>
<protein>
    <recommendedName>
        <fullName evidence="4">Collagen triple helix repeat protein</fullName>
    </recommendedName>
</protein>
<evidence type="ECO:0000313" key="2">
    <source>
        <dbReference type="EMBL" id="AYC41285.1"/>
    </source>
</evidence>